<evidence type="ECO:0000256" key="1">
    <source>
        <dbReference type="ARBA" id="ARBA00004442"/>
    </source>
</evidence>
<organism evidence="7 8">
    <name type="scientific">Marinobacter qingdaonensis</name>
    <dbReference type="NCBI Taxonomy" id="3108486"/>
    <lineage>
        <taxon>Bacteria</taxon>
        <taxon>Pseudomonadati</taxon>
        <taxon>Pseudomonadota</taxon>
        <taxon>Gammaproteobacteria</taxon>
        <taxon>Pseudomonadales</taxon>
        <taxon>Marinobacteraceae</taxon>
        <taxon>Marinobacter</taxon>
    </lineage>
</organism>
<dbReference type="PANTHER" id="PTHR38776:SF1">
    <property type="entry name" value="MLTA-INTERACTING PROTEIN-RELATED"/>
    <property type="match status" value="1"/>
</dbReference>
<dbReference type="EMBL" id="JAYDCJ010000003">
    <property type="protein sequence ID" value="MEA1080237.1"/>
    <property type="molecule type" value="Genomic_DNA"/>
</dbReference>
<dbReference type="PANTHER" id="PTHR38776">
    <property type="entry name" value="MLTA-INTERACTING PROTEIN-RELATED"/>
    <property type="match status" value="1"/>
</dbReference>
<accession>A0ABU5NWZ6</accession>
<dbReference type="PROSITE" id="PS51257">
    <property type="entry name" value="PROKAR_LIPOPROTEIN"/>
    <property type="match status" value="1"/>
</dbReference>
<feature type="signal peptide" evidence="6">
    <location>
        <begin position="1"/>
        <end position="24"/>
    </location>
</feature>
<gene>
    <name evidence="7" type="ORF">U5822_06130</name>
</gene>
<sequence length="275" mass="30024">MKLSTAILLTAPLLAFSCAHYSLADERRSVLVPLPSLDDFTDGDGWGVGLGLGVEYESEYEGSDEFDFELDPAGALQWRSGIHLYYFAGEALGWRGLVSDAWLLEASLGFDEGRAESDSSDGDLDGLGDQDEGAEAVLQFRRDLSDQWRNWIDGRVIFGPNGNRALIGYGHRFGTQTDGTGSEIAVVAVFHDSEQANSDFGVTASQSSASSLPPTELDGGYRSIGINYNYRFNLTPHWQLFGEALYEHYGSDIADSPVSRNDYEAELGVGVIYVF</sequence>
<keyword evidence="8" id="KW-1185">Reference proteome</keyword>
<evidence type="ECO:0000256" key="4">
    <source>
        <dbReference type="ARBA" id="ARBA00023136"/>
    </source>
</evidence>
<dbReference type="Pfam" id="PF06629">
    <property type="entry name" value="MipA"/>
    <property type="match status" value="1"/>
</dbReference>
<keyword evidence="4" id="KW-0472">Membrane</keyword>
<evidence type="ECO:0000313" key="7">
    <source>
        <dbReference type="EMBL" id="MEA1080237.1"/>
    </source>
</evidence>
<evidence type="ECO:0000256" key="2">
    <source>
        <dbReference type="ARBA" id="ARBA00005722"/>
    </source>
</evidence>
<comment type="similarity">
    <text evidence="2">Belongs to the MipA/OmpV family.</text>
</comment>
<dbReference type="InterPro" id="IPR010583">
    <property type="entry name" value="MipA"/>
</dbReference>
<evidence type="ECO:0000256" key="3">
    <source>
        <dbReference type="ARBA" id="ARBA00022729"/>
    </source>
</evidence>
<dbReference type="Proteomes" id="UP001305746">
    <property type="component" value="Unassembled WGS sequence"/>
</dbReference>
<feature type="chain" id="PRO_5045765121" evidence="6">
    <location>
        <begin position="25"/>
        <end position="275"/>
    </location>
</feature>
<proteinExistence type="inferred from homology"/>
<dbReference type="RefSeq" id="WP_322854745.1">
    <property type="nucleotide sequence ID" value="NZ_JAYDCJ010000003.1"/>
</dbReference>
<comment type="caution">
    <text evidence="7">The sequence shown here is derived from an EMBL/GenBank/DDBJ whole genome shotgun (WGS) entry which is preliminary data.</text>
</comment>
<evidence type="ECO:0000256" key="5">
    <source>
        <dbReference type="ARBA" id="ARBA00023237"/>
    </source>
</evidence>
<name>A0ABU5NWZ6_9GAMM</name>
<reference evidence="7 8" key="1">
    <citation type="submission" date="2023-12" db="EMBL/GenBank/DDBJ databases">
        <title>Marinobacter qingdaonensis sp. nov., isolated from the intertidal sediment of Qingdao, PR China.</title>
        <authorList>
            <person name="Li Y."/>
        </authorList>
    </citation>
    <scope>NUCLEOTIDE SEQUENCE [LARGE SCALE GENOMIC DNA]</scope>
    <source>
        <strain evidence="7 8">ASW11-75</strain>
    </source>
</reference>
<evidence type="ECO:0000313" key="8">
    <source>
        <dbReference type="Proteomes" id="UP001305746"/>
    </source>
</evidence>
<keyword evidence="5" id="KW-0998">Cell outer membrane</keyword>
<protein>
    <submittedName>
        <fullName evidence="7">MipA/OmpV family protein</fullName>
    </submittedName>
</protein>
<comment type="subcellular location">
    <subcellularLocation>
        <location evidence="1">Cell outer membrane</location>
    </subcellularLocation>
</comment>
<evidence type="ECO:0000256" key="6">
    <source>
        <dbReference type="SAM" id="SignalP"/>
    </source>
</evidence>
<keyword evidence="3 6" id="KW-0732">Signal</keyword>